<evidence type="ECO:0000313" key="3">
    <source>
        <dbReference type="Proteomes" id="UP000269396"/>
    </source>
</evidence>
<dbReference type="AlphaFoldDB" id="A0A3P8DN21"/>
<name>A0A3P8DN21_9TREM</name>
<dbReference type="Proteomes" id="UP000269396">
    <property type="component" value="Unassembled WGS sequence"/>
</dbReference>
<keyword evidence="1" id="KW-0472">Membrane</keyword>
<organism evidence="2 3">
    <name type="scientific">Schistosoma mattheei</name>
    <dbReference type="NCBI Taxonomy" id="31246"/>
    <lineage>
        <taxon>Eukaryota</taxon>
        <taxon>Metazoa</taxon>
        <taxon>Spiralia</taxon>
        <taxon>Lophotrochozoa</taxon>
        <taxon>Platyhelminthes</taxon>
        <taxon>Trematoda</taxon>
        <taxon>Digenea</taxon>
        <taxon>Strigeidida</taxon>
        <taxon>Schistosomatoidea</taxon>
        <taxon>Schistosomatidae</taxon>
        <taxon>Schistosoma</taxon>
    </lineage>
</organism>
<evidence type="ECO:0000313" key="2">
    <source>
        <dbReference type="EMBL" id="VDP44670.1"/>
    </source>
</evidence>
<reference evidence="2 3" key="1">
    <citation type="submission" date="2018-11" db="EMBL/GenBank/DDBJ databases">
        <authorList>
            <consortium name="Pathogen Informatics"/>
        </authorList>
    </citation>
    <scope>NUCLEOTIDE SEQUENCE [LARGE SCALE GENOMIC DNA]</scope>
    <source>
        <strain>Denwood</strain>
        <strain evidence="3">Zambia</strain>
    </source>
</reference>
<keyword evidence="1" id="KW-1133">Transmembrane helix</keyword>
<keyword evidence="1" id="KW-0812">Transmembrane</keyword>
<gene>
    <name evidence="2" type="ORF">SMTD_LOCUS8438</name>
</gene>
<sequence>MNNNNFLLVDLIFLTITMMKMTLLLLLLKWMMN</sequence>
<protein>
    <submittedName>
        <fullName evidence="2">Uncharacterized protein</fullName>
    </submittedName>
</protein>
<evidence type="ECO:0000256" key="1">
    <source>
        <dbReference type="SAM" id="Phobius"/>
    </source>
</evidence>
<accession>A0A3P8DN21</accession>
<feature type="transmembrane region" description="Helical" evidence="1">
    <location>
        <begin position="6"/>
        <end position="28"/>
    </location>
</feature>
<keyword evidence="3" id="KW-1185">Reference proteome</keyword>
<proteinExistence type="predicted"/>
<dbReference type="EMBL" id="UZAL01028934">
    <property type="protein sequence ID" value="VDP44670.1"/>
    <property type="molecule type" value="Genomic_DNA"/>
</dbReference>